<evidence type="ECO:0000313" key="3">
    <source>
        <dbReference type="Proteomes" id="UP000799324"/>
    </source>
</evidence>
<sequence length="324" mass="36101">MVSPQGSSKHSTSSSPPPTVPKAFSCPLTQTPSIVYAKIVDLNGNPITPGRKAPELRRTASGRLFYRKHHTQQEKQRPTVRHEEPQVKAPRSKQQRQKLDTTKFVLKAEPEPEFELITIKASRSVELELGAVQSSRSVEPESEPVNEQYSISPLELLKPVAYTKPVSSTTPAKALVPIPVHPPPSSPLPPLPKHPLRLRAPDAEARNNSMAARRDRLRAKQRDVSQVAAARMQIIRDAAAAVRKASPELARETAYHKSNESIVDTPRRKNTASEDFSELEEEFKRELREAGSLEGNDEEEGEKEEEDNDLWCELGADVGISRNR</sequence>
<feature type="region of interest" description="Disordered" evidence="1">
    <location>
        <begin position="1"/>
        <end position="26"/>
    </location>
</feature>
<protein>
    <submittedName>
        <fullName evidence="2">Uncharacterized protein</fullName>
    </submittedName>
</protein>
<feature type="region of interest" description="Disordered" evidence="1">
    <location>
        <begin position="247"/>
        <end position="324"/>
    </location>
</feature>
<dbReference type="AlphaFoldDB" id="A0A6A6TEW4"/>
<accession>A0A6A6TEW4</accession>
<feature type="compositionally biased region" description="Pro residues" evidence="1">
    <location>
        <begin position="179"/>
        <end position="193"/>
    </location>
</feature>
<proteinExistence type="predicted"/>
<dbReference type="EMBL" id="MU004315">
    <property type="protein sequence ID" value="KAF2658420.1"/>
    <property type="molecule type" value="Genomic_DNA"/>
</dbReference>
<name>A0A6A6TEW4_9PLEO</name>
<dbReference type="OrthoDB" id="10577624at2759"/>
<gene>
    <name evidence="2" type="ORF">K491DRAFT_267975</name>
</gene>
<feature type="compositionally biased region" description="Low complexity" evidence="1">
    <location>
        <begin position="1"/>
        <end position="14"/>
    </location>
</feature>
<feature type="region of interest" description="Disordered" evidence="1">
    <location>
        <begin position="44"/>
        <end position="100"/>
    </location>
</feature>
<reference evidence="2" key="1">
    <citation type="journal article" date="2020" name="Stud. Mycol.">
        <title>101 Dothideomycetes genomes: a test case for predicting lifestyles and emergence of pathogens.</title>
        <authorList>
            <person name="Haridas S."/>
            <person name="Albert R."/>
            <person name="Binder M."/>
            <person name="Bloem J."/>
            <person name="Labutti K."/>
            <person name="Salamov A."/>
            <person name="Andreopoulos B."/>
            <person name="Baker S."/>
            <person name="Barry K."/>
            <person name="Bills G."/>
            <person name="Bluhm B."/>
            <person name="Cannon C."/>
            <person name="Castanera R."/>
            <person name="Culley D."/>
            <person name="Daum C."/>
            <person name="Ezra D."/>
            <person name="Gonzalez J."/>
            <person name="Henrissat B."/>
            <person name="Kuo A."/>
            <person name="Liang C."/>
            <person name="Lipzen A."/>
            <person name="Lutzoni F."/>
            <person name="Magnuson J."/>
            <person name="Mondo S."/>
            <person name="Nolan M."/>
            <person name="Ohm R."/>
            <person name="Pangilinan J."/>
            <person name="Park H.-J."/>
            <person name="Ramirez L."/>
            <person name="Alfaro M."/>
            <person name="Sun H."/>
            <person name="Tritt A."/>
            <person name="Yoshinaga Y."/>
            <person name="Zwiers L.-H."/>
            <person name="Turgeon B."/>
            <person name="Goodwin S."/>
            <person name="Spatafora J."/>
            <person name="Crous P."/>
            <person name="Grigoriev I."/>
        </authorList>
    </citation>
    <scope>NUCLEOTIDE SEQUENCE</scope>
    <source>
        <strain evidence="2">CBS 122681</strain>
    </source>
</reference>
<organism evidence="2 3">
    <name type="scientific">Lophiostoma macrostomum CBS 122681</name>
    <dbReference type="NCBI Taxonomy" id="1314788"/>
    <lineage>
        <taxon>Eukaryota</taxon>
        <taxon>Fungi</taxon>
        <taxon>Dikarya</taxon>
        <taxon>Ascomycota</taxon>
        <taxon>Pezizomycotina</taxon>
        <taxon>Dothideomycetes</taxon>
        <taxon>Pleosporomycetidae</taxon>
        <taxon>Pleosporales</taxon>
        <taxon>Lophiostomataceae</taxon>
        <taxon>Lophiostoma</taxon>
    </lineage>
</organism>
<feature type="region of interest" description="Disordered" evidence="1">
    <location>
        <begin position="174"/>
        <end position="196"/>
    </location>
</feature>
<evidence type="ECO:0000313" key="2">
    <source>
        <dbReference type="EMBL" id="KAF2658420.1"/>
    </source>
</evidence>
<keyword evidence="3" id="KW-1185">Reference proteome</keyword>
<feature type="compositionally biased region" description="Basic and acidic residues" evidence="1">
    <location>
        <begin position="282"/>
        <end position="291"/>
    </location>
</feature>
<evidence type="ECO:0000256" key="1">
    <source>
        <dbReference type="SAM" id="MobiDB-lite"/>
    </source>
</evidence>
<feature type="compositionally biased region" description="Acidic residues" evidence="1">
    <location>
        <begin position="295"/>
        <end position="310"/>
    </location>
</feature>
<feature type="compositionally biased region" description="Basic and acidic residues" evidence="1">
    <location>
        <begin position="71"/>
        <end position="86"/>
    </location>
</feature>
<dbReference type="Proteomes" id="UP000799324">
    <property type="component" value="Unassembled WGS sequence"/>
</dbReference>
<feature type="compositionally biased region" description="Basic and acidic residues" evidence="1">
    <location>
        <begin position="247"/>
        <end position="259"/>
    </location>
</feature>